<feature type="compositionally biased region" description="Low complexity" evidence="1">
    <location>
        <begin position="99"/>
        <end position="111"/>
    </location>
</feature>
<feature type="compositionally biased region" description="Polar residues" evidence="1">
    <location>
        <begin position="112"/>
        <end position="127"/>
    </location>
</feature>
<feature type="compositionally biased region" description="Basic and acidic residues" evidence="1">
    <location>
        <begin position="84"/>
        <end position="93"/>
    </location>
</feature>
<proteinExistence type="predicted"/>
<feature type="compositionally biased region" description="Polar residues" evidence="1">
    <location>
        <begin position="11"/>
        <end position="24"/>
    </location>
</feature>
<evidence type="ECO:0000256" key="1">
    <source>
        <dbReference type="SAM" id="MobiDB-lite"/>
    </source>
</evidence>
<feature type="region of interest" description="Disordered" evidence="1">
    <location>
        <begin position="80"/>
        <end position="131"/>
    </location>
</feature>
<evidence type="ECO:0000313" key="3">
    <source>
        <dbReference type="Proteomes" id="UP001309876"/>
    </source>
</evidence>
<name>A0AAN7T9W8_9EURO</name>
<dbReference type="AlphaFoldDB" id="A0AAN7T9W8"/>
<comment type="caution">
    <text evidence="2">The sequence shown here is derived from an EMBL/GenBank/DDBJ whole genome shotgun (WGS) entry which is preliminary data.</text>
</comment>
<protein>
    <submittedName>
        <fullName evidence="2">Uncharacterized protein</fullName>
    </submittedName>
</protein>
<accession>A0AAN7T9W8</accession>
<dbReference type="EMBL" id="JAVRRJ010000001">
    <property type="protein sequence ID" value="KAK5091641.1"/>
    <property type="molecule type" value="Genomic_DNA"/>
</dbReference>
<feature type="region of interest" description="Disordered" evidence="1">
    <location>
        <begin position="11"/>
        <end position="43"/>
    </location>
</feature>
<sequence length="587" mass="65935">MVSRGFLFINKDSNSPSLSRNTGSEAALASKVNKHVQQQRFWKSSGPRRNWYRAFVRSDSSDTSTPSPSEDSLNEDIFEYSRSPSRDSFEQKLSKSPRRPSTPIRSSSTVSAVQRTPRSVPQDTVIKQESPPRERVNWLDPIFSLASRPGDVADPFNTTVVPITSALRDVLSRHLRWAVSSSITEFAIHEGIRRIFMVVLTDRMHSAAFLAMATAQQRKTAGLVLPHDQSPEHYSYIATKLIREHLEANGDEVDPYAFVDIFRLAMCEWLNGNHTAARIHFAYIARNWSSLRPRDGSERHNVEVISSEDIFLAIDIDEKPLLQLSWEPELPLGPHKIPSSAMKVLERRNKAELSPKPPPPEVGSRLLRLVSPDSDVRTIIESCLNTLHASSHFSQIDYASATTGYNWIVKRRLHATMHRLQSLDITGSSVEEPVRRALVILLLLATSTPARRIGRTDVPRLAAQLRHSMLAARSSVTQCKNGKTSANCGQQPIKKIDPALWLWMSHIGYLAARENDQIFSANSEVIEWFTQQSLQLTLQICGPLVTVDEIRTLLSGYLYFEHVQGHSLGKLVGQISGNHNYNTSIIS</sequence>
<gene>
    <name evidence="2" type="ORF">LTR05_001826</name>
</gene>
<keyword evidence="3" id="KW-1185">Reference proteome</keyword>
<dbReference type="Proteomes" id="UP001309876">
    <property type="component" value="Unassembled WGS sequence"/>
</dbReference>
<evidence type="ECO:0000313" key="2">
    <source>
        <dbReference type="EMBL" id="KAK5091641.1"/>
    </source>
</evidence>
<reference evidence="2 3" key="1">
    <citation type="submission" date="2023-08" db="EMBL/GenBank/DDBJ databases">
        <title>Black Yeasts Isolated from many extreme environments.</title>
        <authorList>
            <person name="Coleine C."/>
            <person name="Stajich J.E."/>
            <person name="Selbmann L."/>
        </authorList>
    </citation>
    <scope>NUCLEOTIDE SEQUENCE [LARGE SCALE GENOMIC DNA]</scope>
    <source>
        <strain evidence="2 3">CCFEE 5910</strain>
    </source>
</reference>
<organism evidence="2 3">
    <name type="scientific">Lithohypha guttulata</name>
    <dbReference type="NCBI Taxonomy" id="1690604"/>
    <lineage>
        <taxon>Eukaryota</taxon>
        <taxon>Fungi</taxon>
        <taxon>Dikarya</taxon>
        <taxon>Ascomycota</taxon>
        <taxon>Pezizomycotina</taxon>
        <taxon>Eurotiomycetes</taxon>
        <taxon>Chaetothyriomycetidae</taxon>
        <taxon>Chaetothyriales</taxon>
        <taxon>Trichomeriaceae</taxon>
        <taxon>Lithohypha</taxon>
    </lineage>
</organism>